<dbReference type="SMART" id="SM00195">
    <property type="entry name" value="DSPc"/>
    <property type="match status" value="1"/>
</dbReference>
<dbReference type="PROSITE" id="PS50330">
    <property type="entry name" value="UIM"/>
    <property type="match status" value="1"/>
</dbReference>
<evidence type="ECO:0000313" key="8">
    <source>
        <dbReference type="EMBL" id="RPB06262.1"/>
    </source>
</evidence>
<keyword evidence="9" id="KW-1185">Reference proteome</keyword>
<dbReference type="GO" id="GO:0043409">
    <property type="term" value="P:negative regulation of MAPK cascade"/>
    <property type="evidence" value="ECO:0007669"/>
    <property type="project" value="TreeGrafter"/>
</dbReference>
<dbReference type="EMBL" id="ML119600">
    <property type="protein sequence ID" value="RPB06262.1"/>
    <property type="molecule type" value="Genomic_DNA"/>
</dbReference>
<dbReference type="AlphaFoldDB" id="A0A3N4KAB3"/>
<dbReference type="Proteomes" id="UP000277580">
    <property type="component" value="Unassembled WGS sequence"/>
</dbReference>
<keyword evidence="4" id="KW-0904">Protein phosphatase</keyword>
<dbReference type="PROSITE" id="PS00383">
    <property type="entry name" value="TYR_PHOSPHATASE_1"/>
    <property type="match status" value="1"/>
</dbReference>
<feature type="non-terminal residue" evidence="8">
    <location>
        <position position="1"/>
    </location>
</feature>
<dbReference type="PANTHER" id="PTHR10159:SF519">
    <property type="entry name" value="DUAL SPECIFICITY PROTEIN PHOSPHATASE MPK3"/>
    <property type="match status" value="1"/>
</dbReference>
<dbReference type="SUPFAM" id="SSF52799">
    <property type="entry name" value="(Phosphotyrosine protein) phosphatases II"/>
    <property type="match status" value="1"/>
</dbReference>
<organism evidence="8 9">
    <name type="scientific">Morchella conica CCBAS932</name>
    <dbReference type="NCBI Taxonomy" id="1392247"/>
    <lineage>
        <taxon>Eukaryota</taxon>
        <taxon>Fungi</taxon>
        <taxon>Dikarya</taxon>
        <taxon>Ascomycota</taxon>
        <taxon>Pezizomycotina</taxon>
        <taxon>Pezizomycetes</taxon>
        <taxon>Pezizales</taxon>
        <taxon>Morchellaceae</taxon>
        <taxon>Morchella</taxon>
    </lineage>
</organism>
<dbReference type="InterPro" id="IPR003903">
    <property type="entry name" value="UIM_dom"/>
</dbReference>
<dbReference type="InParanoid" id="A0A3N4KAB3"/>
<dbReference type="Gene3D" id="3.90.190.10">
    <property type="entry name" value="Protein tyrosine phosphatase superfamily"/>
    <property type="match status" value="1"/>
</dbReference>
<evidence type="ECO:0000256" key="3">
    <source>
        <dbReference type="ARBA" id="ARBA00022801"/>
    </source>
</evidence>
<evidence type="ECO:0000256" key="2">
    <source>
        <dbReference type="ARBA" id="ARBA00013064"/>
    </source>
</evidence>
<comment type="similarity">
    <text evidence="1">Belongs to the protein-tyrosine phosphatase family. Non-receptor class dual specificity subfamily.</text>
</comment>
<feature type="domain" description="Tyrosine specific protein phosphatases" evidence="7">
    <location>
        <begin position="54"/>
        <end position="117"/>
    </location>
</feature>
<dbReference type="STRING" id="1392247.A0A3N4KAB3"/>
<name>A0A3N4KAB3_9PEZI</name>
<dbReference type="PANTHER" id="PTHR10159">
    <property type="entry name" value="DUAL SPECIFICITY PROTEIN PHOSPHATASE"/>
    <property type="match status" value="1"/>
</dbReference>
<feature type="domain" description="Tyrosine-protein phosphatase" evidence="6">
    <location>
        <begin position="1"/>
        <end position="138"/>
    </location>
</feature>
<evidence type="ECO:0000259" key="6">
    <source>
        <dbReference type="PROSITE" id="PS50054"/>
    </source>
</evidence>
<reference evidence="8 9" key="1">
    <citation type="journal article" date="2018" name="Nat. Ecol. Evol.">
        <title>Pezizomycetes genomes reveal the molecular basis of ectomycorrhizal truffle lifestyle.</title>
        <authorList>
            <person name="Murat C."/>
            <person name="Payen T."/>
            <person name="Noel B."/>
            <person name="Kuo A."/>
            <person name="Morin E."/>
            <person name="Chen J."/>
            <person name="Kohler A."/>
            <person name="Krizsan K."/>
            <person name="Balestrini R."/>
            <person name="Da Silva C."/>
            <person name="Montanini B."/>
            <person name="Hainaut M."/>
            <person name="Levati E."/>
            <person name="Barry K.W."/>
            <person name="Belfiori B."/>
            <person name="Cichocki N."/>
            <person name="Clum A."/>
            <person name="Dockter R.B."/>
            <person name="Fauchery L."/>
            <person name="Guy J."/>
            <person name="Iotti M."/>
            <person name="Le Tacon F."/>
            <person name="Lindquist E.A."/>
            <person name="Lipzen A."/>
            <person name="Malagnac F."/>
            <person name="Mello A."/>
            <person name="Molinier V."/>
            <person name="Miyauchi S."/>
            <person name="Poulain J."/>
            <person name="Riccioni C."/>
            <person name="Rubini A."/>
            <person name="Sitrit Y."/>
            <person name="Splivallo R."/>
            <person name="Traeger S."/>
            <person name="Wang M."/>
            <person name="Zifcakova L."/>
            <person name="Wipf D."/>
            <person name="Zambonelli A."/>
            <person name="Paolocci F."/>
            <person name="Nowrousian M."/>
            <person name="Ottonello S."/>
            <person name="Baldrian P."/>
            <person name="Spatafora J.W."/>
            <person name="Henrissat B."/>
            <person name="Nagy L.G."/>
            <person name="Aury J.M."/>
            <person name="Wincker P."/>
            <person name="Grigoriev I.V."/>
            <person name="Bonfante P."/>
            <person name="Martin F.M."/>
        </authorList>
    </citation>
    <scope>NUCLEOTIDE SEQUENCE [LARGE SCALE GENOMIC DNA]</scope>
    <source>
        <strain evidence="8 9">CCBAS932</strain>
    </source>
</reference>
<dbReference type="InterPro" id="IPR016130">
    <property type="entry name" value="Tyr_Pase_AS"/>
</dbReference>
<proteinExistence type="inferred from homology"/>
<dbReference type="InterPro" id="IPR029021">
    <property type="entry name" value="Prot-tyrosine_phosphatase-like"/>
</dbReference>
<feature type="region of interest" description="Disordered" evidence="5">
    <location>
        <begin position="263"/>
        <end position="282"/>
    </location>
</feature>
<evidence type="ECO:0000313" key="9">
    <source>
        <dbReference type="Proteomes" id="UP000277580"/>
    </source>
</evidence>
<dbReference type="EC" id="3.1.3.48" evidence="2"/>
<dbReference type="OrthoDB" id="10252009at2759"/>
<accession>A0A3N4KAB3</accession>
<dbReference type="GO" id="GO:0008330">
    <property type="term" value="F:protein tyrosine/threonine phosphatase activity"/>
    <property type="evidence" value="ECO:0007669"/>
    <property type="project" value="TreeGrafter"/>
</dbReference>
<evidence type="ECO:0000256" key="4">
    <source>
        <dbReference type="ARBA" id="ARBA00022912"/>
    </source>
</evidence>
<dbReference type="GO" id="GO:0033550">
    <property type="term" value="F:MAP kinase tyrosine phosphatase activity"/>
    <property type="evidence" value="ECO:0007669"/>
    <property type="project" value="TreeGrafter"/>
</dbReference>
<dbReference type="PROSITE" id="PS50056">
    <property type="entry name" value="TYR_PHOSPHATASE_2"/>
    <property type="match status" value="1"/>
</dbReference>
<evidence type="ECO:0000256" key="1">
    <source>
        <dbReference type="ARBA" id="ARBA00008601"/>
    </source>
</evidence>
<dbReference type="Pfam" id="PF00782">
    <property type="entry name" value="DSPc"/>
    <property type="match status" value="1"/>
</dbReference>
<dbReference type="InterPro" id="IPR000340">
    <property type="entry name" value="Dual-sp_phosphatase_cat-dom"/>
</dbReference>
<dbReference type="GO" id="GO:0017017">
    <property type="term" value="F:MAP kinase tyrosine/serine/threonine phosphatase activity"/>
    <property type="evidence" value="ECO:0007669"/>
    <property type="project" value="TreeGrafter"/>
</dbReference>
<evidence type="ECO:0000256" key="5">
    <source>
        <dbReference type="SAM" id="MobiDB-lite"/>
    </source>
</evidence>
<protein>
    <recommendedName>
        <fullName evidence="2">protein-tyrosine-phosphatase</fullName>
        <ecNumber evidence="2">3.1.3.48</ecNumber>
    </recommendedName>
</protein>
<keyword evidence="3" id="KW-0378">Hydrolase</keyword>
<dbReference type="CDD" id="cd14498">
    <property type="entry name" value="DSP"/>
    <property type="match status" value="1"/>
</dbReference>
<dbReference type="InterPro" id="IPR000387">
    <property type="entry name" value="Tyr_Pase_dom"/>
</dbReference>
<evidence type="ECO:0000259" key="7">
    <source>
        <dbReference type="PROSITE" id="PS50056"/>
    </source>
</evidence>
<sequence length="354" mass="37742">LQAAESAEILQTCGITDIISITSHRPRIPPNLGITKTHFRLRDNTDADLLSILPECIRRIEEVMAAPAPGGRGRERRVLVHCRMGISRSGGMVVAYAMKHANIPARLALEFVRSRRPIVNPNKAFMAQLTVWGECGYDTALLMPDMSLPEAEEQEEEGPSEEEMLQMALEMSLAASEPESGGAEALGETLAAVGGGRLVVVNPDRVSEAEVVMTEAEEGAGADVTAGAGAGANGADAITVIPAPHTAPQTQLDIDIDIEMTAPPNPTLPSLAAHPQSQEPTTPELLSQYDILTTSKPTPTTTPAQALVGLHPEARIQRAVAVAAAEEEWVVVTMEEGMQRRFEECVRDVGGVGR</sequence>
<dbReference type="InterPro" id="IPR020422">
    <property type="entry name" value="TYR_PHOSPHATASE_DUAL_dom"/>
</dbReference>
<dbReference type="PROSITE" id="PS50054">
    <property type="entry name" value="TYR_PHOSPHATASE_DUAL"/>
    <property type="match status" value="1"/>
</dbReference>
<dbReference type="GO" id="GO:0005737">
    <property type="term" value="C:cytoplasm"/>
    <property type="evidence" value="ECO:0007669"/>
    <property type="project" value="TreeGrafter"/>
</dbReference>
<gene>
    <name evidence="8" type="ORF">P167DRAFT_580857</name>
</gene>